<organism evidence="2">
    <name type="scientific">marine sediment metagenome</name>
    <dbReference type="NCBI Taxonomy" id="412755"/>
    <lineage>
        <taxon>unclassified sequences</taxon>
        <taxon>metagenomes</taxon>
        <taxon>ecological metagenomes</taxon>
    </lineage>
</organism>
<feature type="non-terminal residue" evidence="2">
    <location>
        <position position="264"/>
    </location>
</feature>
<feature type="non-terminal residue" evidence="2">
    <location>
        <position position="1"/>
    </location>
</feature>
<proteinExistence type="predicted"/>
<dbReference type="EMBL" id="BARU01030469">
    <property type="protein sequence ID" value="GAH63727.1"/>
    <property type="molecule type" value="Genomic_DNA"/>
</dbReference>
<gene>
    <name evidence="2" type="ORF">S03H2_48335</name>
</gene>
<accession>X1H2S9</accession>
<protein>
    <recommendedName>
        <fullName evidence="1">DUF4340 domain-containing protein</fullName>
    </recommendedName>
</protein>
<sequence>DIRAGELYTDDAANHKDLGVTEEDAGTVVKFLRPDSSLLTGVVVGKAKEQASVGSVQQAQGTYVRLLPGDKVYLAPTVPLVRSRAIDYIEQELISVKRENIESVTVASPDDEYTLKPTEDAKGLVLENMPAGKKLKTNDSERVFTSLTNLRFDDVMKESAESKKLTFDRKFVCRLKDSTVYTVKIAQREDKAYVTCTAEFTDRTLVTEREIRDANDAELKQKEAKFLARDRAKGFSVKHQGWVYEIAEWKAKNLTMKLSDLIED</sequence>
<feature type="domain" description="DUF4340" evidence="1">
    <location>
        <begin position="2"/>
        <end position="168"/>
    </location>
</feature>
<dbReference type="InterPro" id="IPR025641">
    <property type="entry name" value="DUF4340"/>
</dbReference>
<dbReference type="AlphaFoldDB" id="X1H2S9"/>
<name>X1H2S9_9ZZZZ</name>
<dbReference type="Pfam" id="PF14238">
    <property type="entry name" value="DUF4340"/>
    <property type="match status" value="1"/>
</dbReference>
<evidence type="ECO:0000259" key="1">
    <source>
        <dbReference type="Pfam" id="PF14238"/>
    </source>
</evidence>
<comment type="caution">
    <text evidence="2">The sequence shown here is derived from an EMBL/GenBank/DDBJ whole genome shotgun (WGS) entry which is preliminary data.</text>
</comment>
<reference evidence="2" key="1">
    <citation type="journal article" date="2014" name="Front. Microbiol.">
        <title>High frequency of phylogenetically diverse reductive dehalogenase-homologous genes in deep subseafloor sedimentary metagenomes.</title>
        <authorList>
            <person name="Kawai M."/>
            <person name="Futagami T."/>
            <person name="Toyoda A."/>
            <person name="Takaki Y."/>
            <person name="Nishi S."/>
            <person name="Hori S."/>
            <person name="Arai W."/>
            <person name="Tsubouchi T."/>
            <person name="Morono Y."/>
            <person name="Uchiyama I."/>
            <person name="Ito T."/>
            <person name="Fujiyama A."/>
            <person name="Inagaki F."/>
            <person name="Takami H."/>
        </authorList>
    </citation>
    <scope>NUCLEOTIDE SEQUENCE</scope>
    <source>
        <strain evidence="2">Expedition CK06-06</strain>
    </source>
</reference>
<evidence type="ECO:0000313" key="2">
    <source>
        <dbReference type="EMBL" id="GAH63727.1"/>
    </source>
</evidence>